<keyword evidence="2" id="KW-1185">Reference proteome</keyword>
<accession>A0AAV3XTG3</accession>
<dbReference type="Proteomes" id="UP000735302">
    <property type="component" value="Unassembled WGS sequence"/>
</dbReference>
<keyword evidence="1" id="KW-0812">Transmembrane</keyword>
<evidence type="ECO:0000313" key="2">
    <source>
        <dbReference type="Proteomes" id="UP000735302"/>
    </source>
</evidence>
<evidence type="ECO:0000313" key="1">
    <source>
        <dbReference type="EMBL" id="GFN74160.1"/>
    </source>
</evidence>
<dbReference type="AlphaFoldDB" id="A0AAV3XTG3"/>
<organism evidence="1 2">
    <name type="scientific">Plakobranchus ocellatus</name>
    <dbReference type="NCBI Taxonomy" id="259542"/>
    <lineage>
        <taxon>Eukaryota</taxon>
        <taxon>Metazoa</taxon>
        <taxon>Spiralia</taxon>
        <taxon>Lophotrochozoa</taxon>
        <taxon>Mollusca</taxon>
        <taxon>Gastropoda</taxon>
        <taxon>Heterobranchia</taxon>
        <taxon>Euthyneura</taxon>
        <taxon>Panpulmonata</taxon>
        <taxon>Sacoglossa</taxon>
        <taxon>Placobranchoidea</taxon>
        <taxon>Plakobranchidae</taxon>
        <taxon>Plakobranchus</taxon>
    </lineage>
</organism>
<keyword evidence="1" id="KW-0472">Membrane</keyword>
<reference evidence="1 2" key="1">
    <citation type="journal article" date="2021" name="Elife">
        <title>Chloroplast acquisition without the gene transfer in kleptoplastic sea slugs, Plakobranchus ocellatus.</title>
        <authorList>
            <person name="Maeda T."/>
            <person name="Takahashi S."/>
            <person name="Yoshida T."/>
            <person name="Shimamura S."/>
            <person name="Takaki Y."/>
            <person name="Nagai Y."/>
            <person name="Toyoda A."/>
            <person name="Suzuki Y."/>
            <person name="Arimoto A."/>
            <person name="Ishii H."/>
            <person name="Satoh N."/>
            <person name="Nishiyama T."/>
            <person name="Hasebe M."/>
            <person name="Maruyama T."/>
            <person name="Minagawa J."/>
            <person name="Obokata J."/>
            <person name="Shigenobu S."/>
        </authorList>
    </citation>
    <scope>NUCLEOTIDE SEQUENCE [LARGE SCALE GENOMIC DNA]</scope>
</reference>
<protein>
    <submittedName>
        <fullName evidence="1">Transmembrane protein fam155b</fullName>
    </submittedName>
</protein>
<proteinExistence type="predicted"/>
<dbReference type="EMBL" id="BLXT01000055">
    <property type="protein sequence ID" value="GFN74160.1"/>
    <property type="molecule type" value="Genomic_DNA"/>
</dbReference>
<gene>
    <name evidence="1" type="ORF">PoB_000066600</name>
</gene>
<name>A0AAV3XTG3_9GAST</name>
<comment type="caution">
    <text evidence="1">The sequence shown here is derived from an EMBL/GenBank/DDBJ whole genome shotgun (WGS) entry which is preliminary data.</text>
</comment>
<sequence>MKRTDPVKPVKFLRTALQRISHATPAHSWLVELENPELFWVPSVGLSFIDAWQDLCLEGVSPSCMLAGLAA</sequence>